<dbReference type="AlphaFoldDB" id="A0A1S1PKR2"/>
<evidence type="ECO:0000256" key="7">
    <source>
        <dbReference type="SAM" id="MobiDB-lite"/>
    </source>
</evidence>
<dbReference type="RefSeq" id="WP_071066515.1">
    <property type="nucleotide sequence ID" value="NZ_MAXA01000257.1"/>
</dbReference>
<comment type="similarity">
    <text evidence="2 6">Belongs to the GDT1 family.</text>
</comment>
<dbReference type="OrthoDB" id="5188730at2"/>
<name>A0A1S1PKR2_9ACTN</name>
<proteinExistence type="inferred from homology"/>
<evidence type="ECO:0000256" key="5">
    <source>
        <dbReference type="ARBA" id="ARBA00023136"/>
    </source>
</evidence>
<organism evidence="8 9">
    <name type="scientific">Parafrankia soli</name>
    <dbReference type="NCBI Taxonomy" id="2599596"/>
    <lineage>
        <taxon>Bacteria</taxon>
        <taxon>Bacillati</taxon>
        <taxon>Actinomycetota</taxon>
        <taxon>Actinomycetes</taxon>
        <taxon>Frankiales</taxon>
        <taxon>Frankiaceae</taxon>
        <taxon>Parafrankia</taxon>
    </lineage>
</organism>
<feature type="compositionally biased region" description="Gly residues" evidence="7">
    <location>
        <begin position="122"/>
        <end position="133"/>
    </location>
</feature>
<keyword evidence="9" id="KW-1185">Reference proteome</keyword>
<keyword evidence="4 6" id="KW-1133">Transmembrane helix</keyword>
<dbReference type="InterPro" id="IPR001727">
    <property type="entry name" value="GDT1-like"/>
</dbReference>
<dbReference type="Proteomes" id="UP000179769">
    <property type="component" value="Unassembled WGS sequence"/>
</dbReference>
<evidence type="ECO:0000256" key="3">
    <source>
        <dbReference type="ARBA" id="ARBA00022692"/>
    </source>
</evidence>
<feature type="compositionally biased region" description="Low complexity" evidence="7">
    <location>
        <begin position="134"/>
        <end position="154"/>
    </location>
</feature>
<keyword evidence="5 6" id="KW-0472">Membrane</keyword>
<evidence type="ECO:0000256" key="6">
    <source>
        <dbReference type="RuleBase" id="RU365102"/>
    </source>
</evidence>
<evidence type="ECO:0000256" key="4">
    <source>
        <dbReference type="ARBA" id="ARBA00022989"/>
    </source>
</evidence>
<accession>A0A1S1PKR2</accession>
<sequence>MSLTAVLVTFGVIFLAELPDKTMVASLVLGSRYRPLYVWTGVAAAFAIHVTVAVAAGSAISLLPGRLVDAVAAVLFALGAVLVLREGREETTDESEPSPAEALPAPRAATVVAEPAGGAGAAGGAAGGAGTGHASGPVPAAEPSSARPASADPSRSTFPRVAATSFAVVFVAELGDLTQFSTANLAARFSAPVAVWLGAVLALWTVAGLAIVGGRGLLRVLSVKVITRIAAVAFTALALISLVDAIRG</sequence>
<dbReference type="Pfam" id="PF01169">
    <property type="entry name" value="GDT1"/>
    <property type="match status" value="2"/>
</dbReference>
<comment type="subcellular location">
    <subcellularLocation>
        <location evidence="1 6">Membrane</location>
        <topology evidence="1 6">Multi-pass membrane protein</topology>
    </subcellularLocation>
</comment>
<evidence type="ECO:0000313" key="8">
    <source>
        <dbReference type="EMBL" id="OHV21252.1"/>
    </source>
</evidence>
<evidence type="ECO:0000313" key="9">
    <source>
        <dbReference type="Proteomes" id="UP000179769"/>
    </source>
</evidence>
<keyword evidence="3 6" id="KW-0812">Transmembrane</keyword>
<dbReference type="EMBL" id="MAXA01000257">
    <property type="protein sequence ID" value="OHV21252.1"/>
    <property type="molecule type" value="Genomic_DNA"/>
</dbReference>
<dbReference type="PANTHER" id="PTHR12608">
    <property type="entry name" value="TRANSMEMBRANE PROTEIN HTP-1 RELATED"/>
    <property type="match status" value="1"/>
</dbReference>
<comment type="caution">
    <text evidence="8">The sequence shown here is derived from an EMBL/GenBank/DDBJ whole genome shotgun (WGS) entry which is preliminary data.</text>
</comment>
<evidence type="ECO:0000256" key="1">
    <source>
        <dbReference type="ARBA" id="ARBA00004141"/>
    </source>
</evidence>
<feature type="transmembrane region" description="Helical" evidence="6">
    <location>
        <begin position="67"/>
        <end position="84"/>
    </location>
</feature>
<comment type="caution">
    <text evidence="6">Lacks conserved residue(s) required for the propagation of feature annotation.</text>
</comment>
<protein>
    <recommendedName>
        <fullName evidence="6">GDT1 family protein</fullName>
    </recommendedName>
</protein>
<feature type="transmembrane region" description="Helical" evidence="6">
    <location>
        <begin position="225"/>
        <end position="246"/>
    </location>
</feature>
<reference evidence="9" key="1">
    <citation type="submission" date="2016-07" db="EMBL/GenBank/DDBJ databases">
        <title>Frankia sp. NRRL B-16219 Genome sequencing.</title>
        <authorList>
            <person name="Ghodhbane-Gtari F."/>
            <person name="Swanson E."/>
            <person name="Gueddou A."/>
            <person name="Louati M."/>
            <person name="Nouioui I."/>
            <person name="Hezbri K."/>
            <person name="Abebe-Akele F."/>
            <person name="Simpson S."/>
            <person name="Morris K."/>
            <person name="Thomas K."/>
            <person name="Gtari M."/>
            <person name="Tisa L.S."/>
        </authorList>
    </citation>
    <scope>NUCLEOTIDE SEQUENCE [LARGE SCALE GENOMIC DNA]</scope>
    <source>
        <strain evidence="9">NRRL B-16219</strain>
    </source>
</reference>
<dbReference type="PANTHER" id="PTHR12608:SF1">
    <property type="entry name" value="TRANSMEMBRANE PROTEIN 165"/>
    <property type="match status" value="1"/>
</dbReference>
<gene>
    <name evidence="8" type="ORF">BBK14_07745</name>
</gene>
<feature type="region of interest" description="Disordered" evidence="7">
    <location>
        <begin position="122"/>
        <end position="154"/>
    </location>
</feature>
<dbReference type="GO" id="GO:0016020">
    <property type="term" value="C:membrane"/>
    <property type="evidence" value="ECO:0007669"/>
    <property type="project" value="UniProtKB-SubCell"/>
</dbReference>
<dbReference type="GO" id="GO:0046873">
    <property type="term" value="F:metal ion transmembrane transporter activity"/>
    <property type="evidence" value="ECO:0007669"/>
    <property type="project" value="InterPro"/>
</dbReference>
<evidence type="ECO:0000256" key="2">
    <source>
        <dbReference type="ARBA" id="ARBA00009190"/>
    </source>
</evidence>
<feature type="transmembrane region" description="Helical" evidence="6">
    <location>
        <begin position="193"/>
        <end position="213"/>
    </location>
</feature>
<feature type="transmembrane region" description="Helical" evidence="6">
    <location>
        <begin position="36"/>
        <end position="60"/>
    </location>
</feature>